<gene>
    <name evidence="1" type="ORF">SAMN05192552_1001279</name>
</gene>
<proteinExistence type="predicted"/>
<dbReference type="Proteomes" id="UP000324021">
    <property type="component" value="Unassembled WGS sequence"/>
</dbReference>
<organism evidence="1 2">
    <name type="scientific">Natrinema hispanicum</name>
    <dbReference type="NCBI Taxonomy" id="392421"/>
    <lineage>
        <taxon>Archaea</taxon>
        <taxon>Methanobacteriati</taxon>
        <taxon>Methanobacteriota</taxon>
        <taxon>Stenosarchaea group</taxon>
        <taxon>Halobacteria</taxon>
        <taxon>Halobacteriales</taxon>
        <taxon>Natrialbaceae</taxon>
        <taxon>Natrinema</taxon>
    </lineage>
</organism>
<reference evidence="1 2" key="1">
    <citation type="submission" date="2016-10" db="EMBL/GenBank/DDBJ databases">
        <authorList>
            <person name="Varghese N."/>
            <person name="Submissions S."/>
        </authorList>
    </citation>
    <scope>NUCLEOTIDE SEQUENCE [LARGE SCALE GENOMIC DNA]</scope>
    <source>
        <strain evidence="1 2">CDM_1</strain>
    </source>
</reference>
<sequence length="41" mass="4720">MKEADMNKSRAEMNGKRTKTALEVDTWKYNASTPMNGKRTE</sequence>
<evidence type="ECO:0000313" key="2">
    <source>
        <dbReference type="Proteomes" id="UP000324021"/>
    </source>
</evidence>
<dbReference type="EMBL" id="FMZP01000001">
    <property type="protein sequence ID" value="SDC06491.1"/>
    <property type="molecule type" value="Genomic_DNA"/>
</dbReference>
<evidence type="ECO:0000313" key="1">
    <source>
        <dbReference type="EMBL" id="SDC06491.1"/>
    </source>
</evidence>
<protein>
    <submittedName>
        <fullName evidence="1">Uncharacterized protein</fullName>
    </submittedName>
</protein>
<dbReference type="AlphaFoldDB" id="A0A1G6IJ60"/>
<name>A0A1G6IJ60_9EURY</name>
<accession>A0A1G6IJ60</accession>